<feature type="transmembrane region" description="Helical" evidence="1">
    <location>
        <begin position="6"/>
        <end position="29"/>
    </location>
</feature>
<geneLocation type="mitochondrion" evidence="2"/>
<evidence type="ECO:0000256" key="1">
    <source>
        <dbReference type="SAM" id="Phobius"/>
    </source>
</evidence>
<sequence length="57" mass="7066">MPQMMPLNWIFLYFMFNLIFYLFMINNYFNLNFSSNKSAPLNKTNYSKPFHNFWPLN</sequence>
<keyword evidence="1" id="KW-0812">Transmembrane</keyword>
<evidence type="ECO:0000313" key="2">
    <source>
        <dbReference type="EMBL" id="QLY90165.1"/>
    </source>
</evidence>
<accession>A0A7D7AI87</accession>
<name>A0A7D7AI87_9NEOP</name>
<protein>
    <submittedName>
        <fullName evidence="2">ATP synthase F0 subunit 8</fullName>
    </submittedName>
</protein>
<organism evidence="2">
    <name type="scientific">Micropterna lateralis</name>
    <dbReference type="NCBI Taxonomy" id="1826297"/>
    <lineage>
        <taxon>Eukaryota</taxon>
        <taxon>Metazoa</taxon>
        <taxon>Ecdysozoa</taxon>
        <taxon>Arthropoda</taxon>
        <taxon>Hexapoda</taxon>
        <taxon>Insecta</taxon>
        <taxon>Pterygota</taxon>
        <taxon>Neoptera</taxon>
        <taxon>Endopterygota</taxon>
        <taxon>Trichoptera</taxon>
        <taxon>Integripalpia</taxon>
        <taxon>Plenitentoria</taxon>
        <taxon>Limnephiloidea</taxon>
        <taxon>Limnephilidae</taxon>
        <taxon>Limnephilinae</taxon>
        <taxon>Stenophylacini</taxon>
        <taxon>Micropterna</taxon>
    </lineage>
</organism>
<gene>
    <name evidence="2" type="primary">atp8</name>
</gene>
<keyword evidence="1" id="KW-1133">Transmembrane helix</keyword>
<dbReference type="AlphaFoldDB" id="A0A7D7AI87"/>
<dbReference type="EMBL" id="MT584167">
    <property type="protein sequence ID" value="QLY90165.1"/>
    <property type="molecule type" value="Genomic_DNA"/>
</dbReference>
<keyword evidence="2" id="KW-0496">Mitochondrion</keyword>
<proteinExistence type="predicted"/>
<reference evidence="2" key="1">
    <citation type="submission" date="2020-06" db="EMBL/GenBank/DDBJ databases">
        <title>DNAmark Project.</title>
        <authorList>
            <person name="Leerhoei F."/>
        </authorList>
    </citation>
    <scope>NUCLEOTIDE SEQUENCE</scope>
    <source>
        <strain evidence="2">DM1255</strain>
    </source>
</reference>
<keyword evidence="1" id="KW-0472">Membrane</keyword>